<keyword evidence="3" id="KW-1185">Reference proteome</keyword>
<dbReference type="Proteomes" id="UP001497482">
    <property type="component" value="Chromosome 11"/>
</dbReference>
<proteinExistence type="predicted"/>
<reference evidence="2 3" key="1">
    <citation type="submission" date="2024-04" db="EMBL/GenBank/DDBJ databases">
        <authorList>
            <person name="Waldvogel A.-M."/>
            <person name="Schoenle A."/>
        </authorList>
    </citation>
    <scope>NUCLEOTIDE SEQUENCE [LARGE SCALE GENOMIC DNA]</scope>
</reference>
<feature type="compositionally biased region" description="Polar residues" evidence="1">
    <location>
        <begin position="1"/>
        <end position="11"/>
    </location>
</feature>
<feature type="compositionally biased region" description="Basic and acidic residues" evidence="1">
    <location>
        <begin position="138"/>
        <end position="152"/>
    </location>
</feature>
<sequence>MRKLKQGNNRNSSLAPSSLSHSIGQQTLNDDESTSAGVAKTLFPRNENSPRAVVKKRTPGKRSPASSLRQGKTAKRLVTKKAAAVSMSLVRDNKDRWMADIEQRLAVRTAELTAERARQSGDSSQQSGDRQPPTRVAGAERDHSERTPRSRFESWLRAAAIDTNQTKHHSLHICQTKA</sequence>
<evidence type="ECO:0000313" key="2">
    <source>
        <dbReference type="EMBL" id="CAL1572687.1"/>
    </source>
</evidence>
<organism evidence="2 3">
    <name type="scientific">Knipowitschia caucasica</name>
    <name type="common">Caucasian dwarf goby</name>
    <name type="synonym">Pomatoschistus caucasicus</name>
    <dbReference type="NCBI Taxonomy" id="637954"/>
    <lineage>
        <taxon>Eukaryota</taxon>
        <taxon>Metazoa</taxon>
        <taxon>Chordata</taxon>
        <taxon>Craniata</taxon>
        <taxon>Vertebrata</taxon>
        <taxon>Euteleostomi</taxon>
        <taxon>Actinopterygii</taxon>
        <taxon>Neopterygii</taxon>
        <taxon>Teleostei</taxon>
        <taxon>Neoteleostei</taxon>
        <taxon>Acanthomorphata</taxon>
        <taxon>Gobiaria</taxon>
        <taxon>Gobiiformes</taxon>
        <taxon>Gobioidei</taxon>
        <taxon>Gobiidae</taxon>
        <taxon>Gobiinae</taxon>
        <taxon>Knipowitschia</taxon>
    </lineage>
</organism>
<feature type="region of interest" description="Disordered" evidence="1">
    <location>
        <begin position="112"/>
        <end position="152"/>
    </location>
</feature>
<protein>
    <submittedName>
        <fullName evidence="2">Uncharacterized protein</fullName>
    </submittedName>
</protein>
<accession>A0AAV2J5I7</accession>
<evidence type="ECO:0000313" key="3">
    <source>
        <dbReference type="Proteomes" id="UP001497482"/>
    </source>
</evidence>
<evidence type="ECO:0000256" key="1">
    <source>
        <dbReference type="SAM" id="MobiDB-lite"/>
    </source>
</evidence>
<name>A0AAV2J5I7_KNICA</name>
<feature type="region of interest" description="Disordered" evidence="1">
    <location>
        <begin position="1"/>
        <end position="80"/>
    </location>
</feature>
<dbReference type="AlphaFoldDB" id="A0AAV2J5I7"/>
<dbReference type="EMBL" id="OZ035833">
    <property type="protein sequence ID" value="CAL1572687.1"/>
    <property type="molecule type" value="Genomic_DNA"/>
</dbReference>
<feature type="compositionally biased region" description="Low complexity" evidence="1">
    <location>
        <begin position="12"/>
        <end position="22"/>
    </location>
</feature>
<feature type="compositionally biased region" description="Low complexity" evidence="1">
    <location>
        <begin position="120"/>
        <end position="131"/>
    </location>
</feature>
<gene>
    <name evidence="2" type="ORF">KC01_LOCUS4703</name>
</gene>